<dbReference type="Pfam" id="PF12895">
    <property type="entry name" value="ANAPC3"/>
    <property type="match status" value="1"/>
</dbReference>
<dbReference type="Gene3D" id="1.25.40.10">
    <property type="entry name" value="Tetratricopeptide repeat domain"/>
    <property type="match status" value="2"/>
</dbReference>
<organism evidence="1 2">
    <name type="scientific">Cloacibacterium rupense</name>
    <dbReference type="NCBI Taxonomy" id="517423"/>
    <lineage>
        <taxon>Bacteria</taxon>
        <taxon>Pseudomonadati</taxon>
        <taxon>Bacteroidota</taxon>
        <taxon>Flavobacteriia</taxon>
        <taxon>Flavobacteriales</taxon>
        <taxon>Weeksellaceae</taxon>
    </lineage>
</organism>
<evidence type="ECO:0000313" key="1">
    <source>
        <dbReference type="EMBL" id="GGP04494.1"/>
    </source>
</evidence>
<evidence type="ECO:0000313" key="2">
    <source>
        <dbReference type="Proteomes" id="UP000620064"/>
    </source>
</evidence>
<keyword evidence="2" id="KW-1185">Reference proteome</keyword>
<evidence type="ECO:0008006" key="3">
    <source>
        <dbReference type="Google" id="ProtNLM"/>
    </source>
</evidence>
<dbReference type="InterPro" id="IPR011990">
    <property type="entry name" value="TPR-like_helical_dom_sf"/>
</dbReference>
<dbReference type="Proteomes" id="UP000620064">
    <property type="component" value="Unassembled WGS sequence"/>
</dbReference>
<dbReference type="SUPFAM" id="SSF48452">
    <property type="entry name" value="TPR-like"/>
    <property type="match status" value="1"/>
</dbReference>
<accession>A0ABQ2NK50</accession>
<name>A0ABQ2NK50_9FLAO</name>
<dbReference type="InterPro" id="IPR019734">
    <property type="entry name" value="TPR_rpt"/>
</dbReference>
<protein>
    <recommendedName>
        <fullName evidence="3">Tetratricopeptide repeat protein</fullName>
    </recommendedName>
</protein>
<comment type="caution">
    <text evidence="1">The sequence shown here is derived from an EMBL/GenBank/DDBJ whole genome shotgun (WGS) entry which is preliminary data.</text>
</comment>
<dbReference type="EMBL" id="BMLV01000003">
    <property type="protein sequence ID" value="GGP04494.1"/>
    <property type="molecule type" value="Genomic_DNA"/>
</dbReference>
<dbReference type="SMART" id="SM00028">
    <property type="entry name" value="TPR"/>
    <property type="match status" value="2"/>
</dbReference>
<proteinExistence type="predicted"/>
<sequence length="171" mass="20115">MTTNKYYFQALDNFPYNLEETMQALNYALSYGDHNAESLCLLGRVYSEMLQDYETAKTYFEEAMQVKLDSVSTPLFYIDCLLNNEDYEEAKKLIEYAKGIKGIDQSRILYRKAIFFEKQEKFKKALKILEKAKKNSANKNYLDFITERINFIKAKIEKPKKGKDQKKSSNK</sequence>
<reference evidence="2" key="1">
    <citation type="journal article" date="2019" name="Int. J. Syst. Evol. Microbiol.">
        <title>The Global Catalogue of Microorganisms (GCM) 10K type strain sequencing project: providing services to taxonomists for standard genome sequencing and annotation.</title>
        <authorList>
            <consortium name="The Broad Institute Genomics Platform"/>
            <consortium name="The Broad Institute Genome Sequencing Center for Infectious Disease"/>
            <person name="Wu L."/>
            <person name="Ma J."/>
        </authorList>
    </citation>
    <scope>NUCLEOTIDE SEQUENCE [LARGE SCALE GENOMIC DNA]</scope>
    <source>
        <strain evidence="2">CGMCC 1.7656</strain>
    </source>
</reference>
<gene>
    <name evidence="1" type="ORF">GCM10010992_17170</name>
</gene>
<dbReference type="RefSeq" id="WP_188617698.1">
    <property type="nucleotide sequence ID" value="NZ_BMLV01000003.1"/>
</dbReference>